<gene>
    <name evidence="1" type="ORF">CARG_04050</name>
</gene>
<dbReference type="PANTHER" id="PTHR34724">
    <property type="entry name" value="OS12G0596101 PROTEIN"/>
    <property type="match status" value="1"/>
</dbReference>
<dbReference type="HOGENOM" id="CLU_175850_2_0_11"/>
<evidence type="ECO:0000313" key="1">
    <source>
        <dbReference type="EMBL" id="AGU14957.1"/>
    </source>
</evidence>
<dbReference type="Proteomes" id="UP000016943">
    <property type="component" value="Chromosome"/>
</dbReference>
<dbReference type="AlphaFoldDB" id="U3GZ43"/>
<dbReference type="EMBL" id="CP006365">
    <property type="protein sequence ID" value="AGU14957.1"/>
    <property type="molecule type" value="Genomic_DNA"/>
</dbReference>
<reference evidence="1 2" key="1">
    <citation type="journal article" date="2013" name="Genome Announc.">
        <title>Whole-Genome Sequence of the Clinical Strain Corynebacterium argentoratense DSM 44202, Isolated from a Human Throat Specimen.</title>
        <authorList>
            <person name="Bomholt C."/>
            <person name="Glaub A."/>
            <person name="Gravermann K."/>
            <person name="Albersmeier A."/>
            <person name="Brinkrolf K."/>
            <person name="Ruckert C."/>
            <person name="Tauch A."/>
        </authorList>
    </citation>
    <scope>NUCLEOTIDE SEQUENCE [LARGE SCALE GENOMIC DNA]</scope>
    <source>
        <strain evidence="1">DSM 44202</strain>
    </source>
</reference>
<sequence>MCRPIPCSKCGKTTWAGCGQHIDQVKAQVPAGQWCTCPRENNAGGFLSKIFGKN</sequence>
<proteinExistence type="predicted"/>
<dbReference type="RefSeq" id="WP_020976110.1">
    <property type="nucleotide sequence ID" value="NC_022198.1"/>
</dbReference>
<dbReference type="eggNOG" id="ENOG5033AJR">
    <property type="taxonomic scope" value="Bacteria"/>
</dbReference>
<accession>U3GZ43</accession>
<name>U3GZ43_9CORY</name>
<dbReference type="KEGG" id="caz:CARG_04050"/>
<evidence type="ECO:0000313" key="2">
    <source>
        <dbReference type="Proteomes" id="UP000016943"/>
    </source>
</evidence>
<dbReference type="GeneID" id="78250759"/>
<dbReference type="STRING" id="1348662.CARG_04050"/>
<protein>
    <submittedName>
        <fullName evidence="1">Uncharacterized protein</fullName>
    </submittedName>
</protein>
<organism evidence="1 2">
    <name type="scientific">Corynebacterium argentoratense DSM 44202</name>
    <dbReference type="NCBI Taxonomy" id="1348662"/>
    <lineage>
        <taxon>Bacteria</taxon>
        <taxon>Bacillati</taxon>
        <taxon>Actinomycetota</taxon>
        <taxon>Actinomycetes</taxon>
        <taxon>Mycobacteriales</taxon>
        <taxon>Corynebacteriaceae</taxon>
        <taxon>Corynebacterium</taxon>
    </lineage>
</organism>
<keyword evidence="2" id="KW-1185">Reference proteome</keyword>
<dbReference type="PANTHER" id="PTHR34724:SF2">
    <property type="entry name" value="OS12G0596101 PROTEIN"/>
    <property type="match status" value="1"/>
</dbReference>